<dbReference type="EMBL" id="DRXH01000170">
    <property type="protein sequence ID" value="HHM44622.1"/>
    <property type="molecule type" value="Genomic_DNA"/>
</dbReference>
<name>A0A7J3VUK2_CALS0</name>
<keyword evidence="1" id="KW-1133">Transmembrane helix</keyword>
<feature type="transmembrane region" description="Helical" evidence="1">
    <location>
        <begin position="7"/>
        <end position="28"/>
    </location>
</feature>
<keyword evidence="1" id="KW-0472">Membrane</keyword>
<comment type="caution">
    <text evidence="2">The sequence shown here is derived from an EMBL/GenBank/DDBJ whole genome shotgun (WGS) entry which is preliminary data.</text>
</comment>
<feature type="transmembrane region" description="Helical" evidence="1">
    <location>
        <begin position="40"/>
        <end position="61"/>
    </location>
</feature>
<gene>
    <name evidence="2" type="ORF">ENM31_04935</name>
</gene>
<proteinExistence type="predicted"/>
<evidence type="ECO:0000256" key="1">
    <source>
        <dbReference type="SAM" id="Phobius"/>
    </source>
</evidence>
<evidence type="ECO:0000313" key="2">
    <source>
        <dbReference type="EMBL" id="HHM44622.1"/>
    </source>
</evidence>
<keyword evidence="1" id="KW-0812">Transmembrane</keyword>
<organism evidence="2">
    <name type="scientific">Caldiarchaeum subterraneum</name>
    <dbReference type="NCBI Taxonomy" id="311458"/>
    <lineage>
        <taxon>Archaea</taxon>
        <taxon>Nitrososphaerota</taxon>
        <taxon>Candidatus Caldarchaeales</taxon>
        <taxon>Candidatus Caldarchaeaceae</taxon>
        <taxon>Candidatus Caldarchaeum</taxon>
    </lineage>
</organism>
<accession>A0A7J3VUK2</accession>
<dbReference type="AlphaFoldDB" id="A0A7J3VUK2"/>
<sequence length="62" mass="6322">MVSARTVVRLMTKGVGGALLAVSVSLLYQLSTTSITGIPLIGALTAFFVVLMVLGSALLVLS</sequence>
<protein>
    <submittedName>
        <fullName evidence="2">Uncharacterized protein</fullName>
    </submittedName>
</protein>
<reference evidence="2" key="1">
    <citation type="journal article" date="2020" name="mSystems">
        <title>Genome- and Community-Level Interaction Insights into Carbon Utilization and Element Cycling Functions of Hydrothermarchaeota in Hydrothermal Sediment.</title>
        <authorList>
            <person name="Zhou Z."/>
            <person name="Liu Y."/>
            <person name="Xu W."/>
            <person name="Pan J."/>
            <person name="Luo Z.H."/>
            <person name="Li M."/>
        </authorList>
    </citation>
    <scope>NUCLEOTIDE SEQUENCE [LARGE SCALE GENOMIC DNA]</scope>
    <source>
        <strain evidence="2">SpSt-1074</strain>
    </source>
</reference>